<dbReference type="InterPro" id="IPR010334">
    <property type="entry name" value="Dcp1"/>
</dbReference>
<dbReference type="GO" id="GO:0003729">
    <property type="term" value="F:mRNA binding"/>
    <property type="evidence" value="ECO:0007669"/>
    <property type="project" value="TreeGrafter"/>
</dbReference>
<dbReference type="Pfam" id="PF06058">
    <property type="entry name" value="DCP1"/>
    <property type="match status" value="1"/>
</dbReference>
<dbReference type="GO" id="GO:0031087">
    <property type="term" value="P:deadenylation-independent decapping of nuclear-transcribed mRNA"/>
    <property type="evidence" value="ECO:0007669"/>
    <property type="project" value="TreeGrafter"/>
</dbReference>
<evidence type="ECO:0000256" key="4">
    <source>
        <dbReference type="ARBA" id="ARBA00022664"/>
    </source>
</evidence>
<sequence>SHKDVEGSLFVVKRRKCTAAVSAYYDESAEYSADNLAENLLGDFEFEIQVPDLLYRNDSQEVYGIWFYNFASL</sequence>
<reference evidence="5" key="1">
    <citation type="submission" date="2022-08" db="EMBL/GenBank/DDBJ databases">
        <authorList>
            <person name="Gutierrez-Valencia J."/>
        </authorList>
    </citation>
    <scope>NUCLEOTIDE SEQUENCE</scope>
</reference>
<dbReference type="SUPFAM" id="SSF50729">
    <property type="entry name" value="PH domain-like"/>
    <property type="match status" value="1"/>
</dbReference>
<organism evidence="5 6">
    <name type="scientific">Linum tenue</name>
    <dbReference type="NCBI Taxonomy" id="586396"/>
    <lineage>
        <taxon>Eukaryota</taxon>
        <taxon>Viridiplantae</taxon>
        <taxon>Streptophyta</taxon>
        <taxon>Embryophyta</taxon>
        <taxon>Tracheophyta</taxon>
        <taxon>Spermatophyta</taxon>
        <taxon>Magnoliopsida</taxon>
        <taxon>eudicotyledons</taxon>
        <taxon>Gunneridae</taxon>
        <taxon>Pentapetalae</taxon>
        <taxon>rosids</taxon>
        <taxon>fabids</taxon>
        <taxon>Malpighiales</taxon>
        <taxon>Linaceae</taxon>
        <taxon>Linum</taxon>
    </lineage>
</organism>
<comment type="caution">
    <text evidence="5">The sequence shown here is derived from an EMBL/GenBank/DDBJ whole genome shotgun (WGS) entry which is preliminary data.</text>
</comment>
<proteinExistence type="inferred from homology"/>
<name>A0AAV0HFI9_9ROSI</name>
<evidence type="ECO:0000256" key="3">
    <source>
        <dbReference type="ARBA" id="ARBA00022490"/>
    </source>
</evidence>
<keyword evidence="4" id="KW-0507">mRNA processing</keyword>
<accession>A0AAV0HFI9</accession>
<dbReference type="GO" id="GO:0008047">
    <property type="term" value="F:enzyme activator activity"/>
    <property type="evidence" value="ECO:0007669"/>
    <property type="project" value="InterPro"/>
</dbReference>
<evidence type="ECO:0000313" key="5">
    <source>
        <dbReference type="EMBL" id="CAI0384014.1"/>
    </source>
</evidence>
<dbReference type="EMBL" id="CAMGYJ010000002">
    <property type="protein sequence ID" value="CAI0384014.1"/>
    <property type="molecule type" value="Genomic_DNA"/>
</dbReference>
<evidence type="ECO:0000313" key="6">
    <source>
        <dbReference type="Proteomes" id="UP001154282"/>
    </source>
</evidence>
<feature type="non-terminal residue" evidence="5">
    <location>
        <position position="1"/>
    </location>
</feature>
<dbReference type="InterPro" id="IPR011993">
    <property type="entry name" value="PH-like_dom_sf"/>
</dbReference>
<evidence type="ECO:0000256" key="1">
    <source>
        <dbReference type="ARBA" id="ARBA00004496"/>
    </source>
</evidence>
<keyword evidence="3" id="KW-0963">Cytoplasm</keyword>
<evidence type="ECO:0000256" key="2">
    <source>
        <dbReference type="ARBA" id="ARBA00008778"/>
    </source>
</evidence>
<gene>
    <name evidence="5" type="ORF">LITE_LOCUS4252</name>
</gene>
<dbReference type="PANTHER" id="PTHR16290">
    <property type="entry name" value="TRANSCRIPTION FACTOR SMIF DECAPPING ENZYME DCP1"/>
    <property type="match status" value="1"/>
</dbReference>
<comment type="subcellular location">
    <subcellularLocation>
        <location evidence="1">Cytoplasm</location>
    </subcellularLocation>
</comment>
<dbReference type="GO" id="GO:0000290">
    <property type="term" value="P:deadenylation-dependent decapping of nuclear-transcribed mRNA"/>
    <property type="evidence" value="ECO:0007669"/>
    <property type="project" value="InterPro"/>
</dbReference>
<comment type="similarity">
    <text evidence="2">Belongs to the DCP1 family.</text>
</comment>
<dbReference type="GO" id="GO:0000932">
    <property type="term" value="C:P-body"/>
    <property type="evidence" value="ECO:0007669"/>
    <property type="project" value="TreeGrafter"/>
</dbReference>
<dbReference type="Gene3D" id="2.30.29.30">
    <property type="entry name" value="Pleckstrin-homology domain (PH domain)/Phosphotyrosine-binding domain (PTB)"/>
    <property type="match status" value="1"/>
</dbReference>
<dbReference type="Proteomes" id="UP001154282">
    <property type="component" value="Unassembled WGS sequence"/>
</dbReference>
<dbReference type="AlphaFoldDB" id="A0AAV0HFI9"/>
<protein>
    <submittedName>
        <fullName evidence="5">Uncharacterized protein</fullName>
    </submittedName>
</protein>
<dbReference type="GO" id="GO:0006397">
    <property type="term" value="P:mRNA processing"/>
    <property type="evidence" value="ECO:0007669"/>
    <property type="project" value="UniProtKB-KW"/>
</dbReference>
<keyword evidence="6" id="KW-1185">Reference proteome</keyword>
<dbReference type="PANTHER" id="PTHR16290:SF0">
    <property type="entry name" value="DECAPPING PROTEIN 1, ISOFORM A"/>
    <property type="match status" value="1"/>
</dbReference>